<protein>
    <recommendedName>
        <fullName evidence="2">histidine kinase</fullName>
        <ecNumber evidence="2">2.7.13.3</ecNumber>
    </recommendedName>
</protein>
<dbReference type="Pfam" id="PF02518">
    <property type="entry name" value="HATPase_c"/>
    <property type="match status" value="1"/>
</dbReference>
<dbReference type="InterPro" id="IPR005467">
    <property type="entry name" value="His_kinase_dom"/>
</dbReference>
<evidence type="ECO:0000259" key="11">
    <source>
        <dbReference type="PROSITE" id="PS50109"/>
    </source>
</evidence>
<keyword evidence="10" id="KW-1133">Transmembrane helix</keyword>
<dbReference type="Proteomes" id="UP000315439">
    <property type="component" value="Unassembled WGS sequence"/>
</dbReference>
<dbReference type="InterPro" id="IPR036097">
    <property type="entry name" value="HisK_dim/P_sf"/>
</dbReference>
<dbReference type="SMART" id="SM00388">
    <property type="entry name" value="HisKA"/>
    <property type="match status" value="1"/>
</dbReference>
<feature type="domain" description="PAS" evidence="12">
    <location>
        <begin position="91"/>
        <end position="133"/>
    </location>
</feature>
<accession>A0A545UI72</accession>
<dbReference type="NCBIfam" id="TIGR00229">
    <property type="entry name" value="sensory_box"/>
    <property type="match status" value="2"/>
</dbReference>
<evidence type="ECO:0000256" key="7">
    <source>
        <dbReference type="ARBA" id="ARBA00022840"/>
    </source>
</evidence>
<dbReference type="InterPro" id="IPR004358">
    <property type="entry name" value="Sig_transdc_His_kin-like_C"/>
</dbReference>
<dbReference type="SMART" id="SM00091">
    <property type="entry name" value="PAS"/>
    <property type="match status" value="2"/>
</dbReference>
<evidence type="ECO:0000256" key="2">
    <source>
        <dbReference type="ARBA" id="ARBA00012438"/>
    </source>
</evidence>
<dbReference type="Gene3D" id="1.10.287.130">
    <property type="match status" value="1"/>
</dbReference>
<keyword evidence="5" id="KW-0547">Nucleotide-binding</keyword>
<evidence type="ECO:0000313" key="13">
    <source>
        <dbReference type="EMBL" id="TQV89160.1"/>
    </source>
</evidence>
<keyword evidence="4" id="KW-0808">Transferase</keyword>
<comment type="catalytic activity">
    <reaction evidence="1">
        <text>ATP + protein L-histidine = ADP + protein N-phospho-L-histidine.</text>
        <dbReference type="EC" id="2.7.13.3"/>
    </reaction>
</comment>
<keyword evidence="9" id="KW-0175">Coiled coil</keyword>
<dbReference type="Gene3D" id="3.30.565.10">
    <property type="entry name" value="Histidine kinase-like ATPase, C-terminal domain"/>
    <property type="match status" value="1"/>
</dbReference>
<dbReference type="InterPro" id="IPR013767">
    <property type="entry name" value="PAS_fold"/>
</dbReference>
<evidence type="ECO:0000256" key="4">
    <source>
        <dbReference type="ARBA" id="ARBA00022679"/>
    </source>
</evidence>
<evidence type="ECO:0000256" key="5">
    <source>
        <dbReference type="ARBA" id="ARBA00022741"/>
    </source>
</evidence>
<feature type="coiled-coil region" evidence="9">
    <location>
        <begin position="204"/>
        <end position="242"/>
    </location>
</feature>
<dbReference type="SMART" id="SM00387">
    <property type="entry name" value="HATPase_c"/>
    <property type="match status" value="1"/>
</dbReference>
<dbReference type="SUPFAM" id="SSF47384">
    <property type="entry name" value="Homodimeric domain of signal transducing histidine kinase"/>
    <property type="match status" value="1"/>
</dbReference>
<dbReference type="InterPro" id="IPR035965">
    <property type="entry name" value="PAS-like_dom_sf"/>
</dbReference>
<evidence type="ECO:0000256" key="9">
    <source>
        <dbReference type="SAM" id="Coils"/>
    </source>
</evidence>
<feature type="transmembrane region" description="Helical" evidence="10">
    <location>
        <begin position="58"/>
        <end position="78"/>
    </location>
</feature>
<evidence type="ECO:0000313" key="14">
    <source>
        <dbReference type="Proteomes" id="UP000315439"/>
    </source>
</evidence>
<dbReference type="EC" id="2.7.13.3" evidence="2"/>
<dbReference type="GO" id="GO:0006355">
    <property type="term" value="P:regulation of DNA-templated transcription"/>
    <property type="evidence" value="ECO:0007669"/>
    <property type="project" value="InterPro"/>
</dbReference>
<proteinExistence type="predicted"/>
<gene>
    <name evidence="13" type="ORF">FLL46_03255</name>
</gene>
<sequence>MQRELNTKTNTRFQFARYWTIRGFTASLIVIAALLPVVSALSISFWLDGEYNWREAALELGVACLTLSLIAYPAFYLLNWESDQAQRWDETQQDFRLLIDQAVDMVFLVSLDGRIVEVNQRACESMGYSKVELKNLSILDIDIDCYLHRHPKLVNQMQNGESITYQTRYRSKSGNRIPVESRARMASWLEEPHYLEFVSDISHRLEVEKQIDESREALEKTRNILERRIAEHSSELKRQKQSREMAERYANSIQNYLEKLIDSMPSAIIAVDEDHQVMQWNIEAEKMTNIQAKMAIGEKLSNLFPALYQHMQSANSSKDLLQQSLNFRFNTRINHENRTLEVMIYPIFTLREEEQGEVIRIDDITEKVKIDETLVQTEKMLSLGGLAAGMAHEINNPLGAIMQSTQNIKRRLSNTLARNQMVAQEVGLSLDALHLYLEKQRILEFLEGVMISGERAAHIVGDMLSFARPANQESTQVSLQDALDAAVRLSAKDYNQRKQFDFRKIEMRKTYSPLVGCVLAQKNQLEQVFLNMLINAAQALALNKDESFHPLIELIIRREGNMACVEIIDNGPGMDEATRKRVFEPFFTTKDENVGTGLGLSVSYFIVCEQLGGRLSVESQPGKGCRFTIHLPLVRTESSAQDAHDEQIELPL</sequence>
<keyword evidence="6" id="KW-0418">Kinase</keyword>
<keyword evidence="7" id="KW-0067">ATP-binding</keyword>
<dbReference type="InterPro" id="IPR003594">
    <property type="entry name" value="HATPase_dom"/>
</dbReference>
<organism evidence="13 14">
    <name type="scientific">Aliikangiella coralliicola</name>
    <dbReference type="NCBI Taxonomy" id="2592383"/>
    <lineage>
        <taxon>Bacteria</taxon>
        <taxon>Pseudomonadati</taxon>
        <taxon>Pseudomonadota</taxon>
        <taxon>Gammaproteobacteria</taxon>
        <taxon>Oceanospirillales</taxon>
        <taxon>Pleioneaceae</taxon>
        <taxon>Aliikangiella</taxon>
    </lineage>
</organism>
<dbReference type="EMBL" id="VIKS01000002">
    <property type="protein sequence ID" value="TQV89160.1"/>
    <property type="molecule type" value="Genomic_DNA"/>
</dbReference>
<evidence type="ECO:0000256" key="3">
    <source>
        <dbReference type="ARBA" id="ARBA00022553"/>
    </source>
</evidence>
<dbReference type="RefSeq" id="WP_142892010.1">
    <property type="nucleotide sequence ID" value="NZ_ML660161.1"/>
</dbReference>
<evidence type="ECO:0000256" key="8">
    <source>
        <dbReference type="ARBA" id="ARBA00023012"/>
    </source>
</evidence>
<dbReference type="OrthoDB" id="1931120at2"/>
<evidence type="ECO:0000256" key="1">
    <source>
        <dbReference type="ARBA" id="ARBA00000085"/>
    </source>
</evidence>
<dbReference type="Gene3D" id="3.30.450.20">
    <property type="entry name" value="PAS domain"/>
    <property type="match status" value="2"/>
</dbReference>
<dbReference type="PRINTS" id="PR00344">
    <property type="entry name" value="BCTRLSENSOR"/>
</dbReference>
<evidence type="ECO:0000259" key="12">
    <source>
        <dbReference type="PROSITE" id="PS50112"/>
    </source>
</evidence>
<dbReference type="PANTHER" id="PTHR43065:SF42">
    <property type="entry name" value="TWO-COMPONENT SENSOR PPRA"/>
    <property type="match status" value="1"/>
</dbReference>
<dbReference type="AlphaFoldDB" id="A0A545UI72"/>
<dbReference type="CDD" id="cd00082">
    <property type="entry name" value="HisKA"/>
    <property type="match status" value="1"/>
</dbReference>
<feature type="transmembrane region" description="Helical" evidence="10">
    <location>
        <begin position="21"/>
        <end position="46"/>
    </location>
</feature>
<keyword evidence="10" id="KW-0472">Membrane</keyword>
<dbReference type="InterPro" id="IPR036890">
    <property type="entry name" value="HATPase_C_sf"/>
</dbReference>
<dbReference type="SUPFAM" id="SSF55874">
    <property type="entry name" value="ATPase domain of HSP90 chaperone/DNA topoisomerase II/histidine kinase"/>
    <property type="match status" value="1"/>
</dbReference>
<feature type="domain" description="PAS" evidence="12">
    <location>
        <begin position="253"/>
        <end position="328"/>
    </location>
</feature>
<dbReference type="PROSITE" id="PS50112">
    <property type="entry name" value="PAS"/>
    <property type="match status" value="2"/>
</dbReference>
<name>A0A545UI72_9GAMM</name>
<dbReference type="Pfam" id="PF00512">
    <property type="entry name" value="HisKA"/>
    <property type="match status" value="1"/>
</dbReference>
<reference evidence="13 14" key="1">
    <citation type="submission" date="2019-07" db="EMBL/GenBank/DDBJ databases">
        <title>Draft genome for Aliikangiella sp. M105.</title>
        <authorList>
            <person name="Wang G."/>
        </authorList>
    </citation>
    <scope>NUCLEOTIDE SEQUENCE [LARGE SCALE GENOMIC DNA]</scope>
    <source>
        <strain evidence="13 14">M105</strain>
    </source>
</reference>
<keyword evidence="8" id="KW-0902">Two-component regulatory system</keyword>
<keyword evidence="14" id="KW-1185">Reference proteome</keyword>
<evidence type="ECO:0000256" key="10">
    <source>
        <dbReference type="SAM" id="Phobius"/>
    </source>
</evidence>
<dbReference type="InterPro" id="IPR000014">
    <property type="entry name" value="PAS"/>
</dbReference>
<dbReference type="InterPro" id="IPR003661">
    <property type="entry name" value="HisK_dim/P_dom"/>
</dbReference>
<evidence type="ECO:0000256" key="6">
    <source>
        <dbReference type="ARBA" id="ARBA00022777"/>
    </source>
</evidence>
<dbReference type="CDD" id="cd00130">
    <property type="entry name" value="PAS"/>
    <property type="match status" value="2"/>
</dbReference>
<dbReference type="GO" id="GO:0005524">
    <property type="term" value="F:ATP binding"/>
    <property type="evidence" value="ECO:0007669"/>
    <property type="project" value="UniProtKB-KW"/>
</dbReference>
<dbReference type="PROSITE" id="PS50109">
    <property type="entry name" value="HIS_KIN"/>
    <property type="match status" value="1"/>
</dbReference>
<keyword evidence="10" id="KW-0812">Transmembrane</keyword>
<feature type="domain" description="Histidine kinase" evidence="11">
    <location>
        <begin position="389"/>
        <end position="635"/>
    </location>
</feature>
<dbReference type="PANTHER" id="PTHR43065">
    <property type="entry name" value="SENSOR HISTIDINE KINASE"/>
    <property type="match status" value="1"/>
</dbReference>
<keyword evidence="3" id="KW-0597">Phosphoprotein</keyword>
<comment type="caution">
    <text evidence="13">The sequence shown here is derived from an EMBL/GenBank/DDBJ whole genome shotgun (WGS) entry which is preliminary data.</text>
</comment>
<dbReference type="Pfam" id="PF00989">
    <property type="entry name" value="PAS"/>
    <property type="match status" value="2"/>
</dbReference>
<dbReference type="SUPFAM" id="SSF55785">
    <property type="entry name" value="PYP-like sensor domain (PAS domain)"/>
    <property type="match status" value="2"/>
</dbReference>
<dbReference type="GO" id="GO:0000155">
    <property type="term" value="F:phosphorelay sensor kinase activity"/>
    <property type="evidence" value="ECO:0007669"/>
    <property type="project" value="InterPro"/>
</dbReference>